<gene>
    <name evidence="2" type="ORF">SDC9_120654</name>
</gene>
<keyword evidence="1" id="KW-0812">Transmembrane</keyword>
<accession>A0A645C7J0</accession>
<evidence type="ECO:0000313" key="2">
    <source>
        <dbReference type="EMBL" id="MPM73672.1"/>
    </source>
</evidence>
<evidence type="ECO:0000256" key="1">
    <source>
        <dbReference type="SAM" id="Phobius"/>
    </source>
</evidence>
<sequence>MVVCRELDSAVPNWYTLLIAKDRACARLLLSVFGEDGTGGRGAGEPAYLSRFTQNELLCFLFPYRPERRLGAFGPGQMTSAYMRERVCVNLLMECMSSTLPYPLLYLVLTQEQIHIEKDNSVYFTACFDLAELNAQISEADCVKECARILLSLLESGTRKRLRSYELIRKKAERGAYQAFPQLYMDLRFTEIPENRVGLGQRLRERWRGAKDPLFRVLLALSVAAVCVALVCLVSQLIFGDIPLLRIFEHSFDVIGTQSLK</sequence>
<proteinExistence type="predicted"/>
<keyword evidence="1" id="KW-1133">Transmembrane helix</keyword>
<dbReference type="AlphaFoldDB" id="A0A645C7J0"/>
<reference evidence="2" key="1">
    <citation type="submission" date="2019-08" db="EMBL/GenBank/DDBJ databases">
        <authorList>
            <person name="Kucharzyk K."/>
            <person name="Murdoch R.W."/>
            <person name="Higgins S."/>
            <person name="Loffler F."/>
        </authorList>
    </citation>
    <scope>NUCLEOTIDE SEQUENCE</scope>
</reference>
<dbReference type="EMBL" id="VSSQ01025503">
    <property type="protein sequence ID" value="MPM73672.1"/>
    <property type="molecule type" value="Genomic_DNA"/>
</dbReference>
<name>A0A645C7J0_9ZZZZ</name>
<organism evidence="2">
    <name type="scientific">bioreactor metagenome</name>
    <dbReference type="NCBI Taxonomy" id="1076179"/>
    <lineage>
        <taxon>unclassified sequences</taxon>
        <taxon>metagenomes</taxon>
        <taxon>ecological metagenomes</taxon>
    </lineage>
</organism>
<feature type="transmembrane region" description="Helical" evidence="1">
    <location>
        <begin position="214"/>
        <end position="239"/>
    </location>
</feature>
<protein>
    <submittedName>
        <fullName evidence="2">Uncharacterized protein</fullName>
    </submittedName>
</protein>
<comment type="caution">
    <text evidence="2">The sequence shown here is derived from an EMBL/GenBank/DDBJ whole genome shotgun (WGS) entry which is preliminary data.</text>
</comment>
<keyword evidence="1" id="KW-0472">Membrane</keyword>